<feature type="non-terminal residue" evidence="2">
    <location>
        <position position="1"/>
    </location>
</feature>
<evidence type="ECO:0000313" key="2">
    <source>
        <dbReference type="EMBL" id="GAG46267.1"/>
    </source>
</evidence>
<dbReference type="AlphaFoldDB" id="X0YGC2"/>
<dbReference type="InterPro" id="IPR051802">
    <property type="entry name" value="YfhM-like"/>
</dbReference>
<reference evidence="2" key="1">
    <citation type="journal article" date="2014" name="Front. Microbiol.">
        <title>High frequency of phylogenetically diverse reductive dehalogenase-homologous genes in deep subseafloor sedimentary metagenomes.</title>
        <authorList>
            <person name="Kawai M."/>
            <person name="Futagami T."/>
            <person name="Toyoda A."/>
            <person name="Takaki Y."/>
            <person name="Nishi S."/>
            <person name="Hori S."/>
            <person name="Arai W."/>
            <person name="Tsubouchi T."/>
            <person name="Morono Y."/>
            <person name="Uchiyama I."/>
            <person name="Ito T."/>
            <person name="Fujiyama A."/>
            <person name="Inagaki F."/>
            <person name="Takami H."/>
        </authorList>
    </citation>
    <scope>NUCLEOTIDE SEQUENCE</scope>
    <source>
        <strain evidence="2">Expedition CK06-06</strain>
    </source>
</reference>
<comment type="caution">
    <text evidence="2">The sequence shown here is derived from an EMBL/GenBank/DDBJ whole genome shotgun (WGS) entry which is preliminary data.</text>
</comment>
<dbReference type="PANTHER" id="PTHR40094">
    <property type="entry name" value="ALPHA-2-MACROGLOBULIN HOMOLOG"/>
    <property type="match status" value="1"/>
</dbReference>
<dbReference type="Gene3D" id="2.20.130.20">
    <property type="match status" value="1"/>
</dbReference>
<feature type="non-terminal residue" evidence="2">
    <location>
        <position position="221"/>
    </location>
</feature>
<gene>
    <name evidence="2" type="ORF">S01H1_80248</name>
</gene>
<dbReference type="PANTHER" id="PTHR40094:SF1">
    <property type="entry name" value="UBIQUITIN DOMAIN-CONTAINING PROTEIN"/>
    <property type="match status" value="1"/>
</dbReference>
<name>X0YGC2_9ZZZZ</name>
<proteinExistence type="predicted"/>
<organism evidence="2">
    <name type="scientific">marine sediment metagenome</name>
    <dbReference type="NCBI Taxonomy" id="412755"/>
    <lineage>
        <taxon>unclassified sequences</taxon>
        <taxon>metagenomes</taxon>
        <taxon>ecological metagenomes</taxon>
    </lineage>
</organism>
<dbReference type="GO" id="GO:0004866">
    <property type="term" value="F:endopeptidase inhibitor activity"/>
    <property type="evidence" value="ECO:0007669"/>
    <property type="project" value="InterPro"/>
</dbReference>
<sequence>HAKRARREMLFPGGDGGEEAGPRFSDLAIDLRKLFKSTAYWNPKLEVGATGKVTVTVDLPDNITTYRIMAVVGDIEKRAGAAESRIVVKRPLIVQPVLPRFVYPDDVLTVEAIAFNGTKKEGEVQLAAEFEGLTLTAGQLSQKQRVKASGEGKFGFQVKVGGRGEVTIRFAGKLGEHADAVEVKLPILGPGTKRTLVASKSITGTHDVSIDIPAERLPGTA</sequence>
<dbReference type="Pfam" id="PF00207">
    <property type="entry name" value="A2M"/>
    <property type="match status" value="1"/>
</dbReference>
<accession>X0YGC2</accession>
<protein>
    <recommendedName>
        <fullName evidence="1">Alpha-2-macroglobulin domain-containing protein</fullName>
    </recommendedName>
</protein>
<dbReference type="SMART" id="SM01360">
    <property type="entry name" value="A2M"/>
    <property type="match status" value="1"/>
</dbReference>
<evidence type="ECO:0000259" key="1">
    <source>
        <dbReference type="SMART" id="SM01360"/>
    </source>
</evidence>
<dbReference type="EMBL" id="BARS01054170">
    <property type="protein sequence ID" value="GAG46267.1"/>
    <property type="molecule type" value="Genomic_DNA"/>
</dbReference>
<dbReference type="InterPro" id="IPR001599">
    <property type="entry name" value="Macroglobln_a2"/>
</dbReference>
<feature type="domain" description="Alpha-2-macroglobulin" evidence="1">
    <location>
        <begin position="38"/>
        <end position="128"/>
    </location>
</feature>